<evidence type="ECO:0000313" key="12">
    <source>
        <dbReference type="Proteomes" id="UP000695022"/>
    </source>
</evidence>
<dbReference type="InterPro" id="IPR006620">
    <property type="entry name" value="Pro_4_hyd_alph"/>
</dbReference>
<evidence type="ECO:0000313" key="13">
    <source>
        <dbReference type="RefSeq" id="XP_014670394.1"/>
    </source>
</evidence>
<comment type="similarity">
    <text evidence="2">Belongs to the TPA1 family.</text>
</comment>
<proteinExistence type="inferred from homology"/>
<evidence type="ECO:0000256" key="8">
    <source>
        <dbReference type="ARBA" id="ARBA00029938"/>
    </source>
</evidence>
<organism evidence="12 13">
    <name type="scientific">Priapulus caudatus</name>
    <name type="common">Priapulid worm</name>
    <dbReference type="NCBI Taxonomy" id="37621"/>
    <lineage>
        <taxon>Eukaryota</taxon>
        <taxon>Metazoa</taxon>
        <taxon>Ecdysozoa</taxon>
        <taxon>Scalidophora</taxon>
        <taxon>Priapulida</taxon>
        <taxon>Priapulimorpha</taxon>
        <taxon>Priapulimorphida</taxon>
        <taxon>Priapulidae</taxon>
        <taxon>Priapulus</taxon>
    </lineage>
</organism>
<sequence>MSTKRTIEECSIVGDCVAQKIKRSGDNASTSSGASTNTDDVARTHLSSVYTMDELQNTFKNALGLGKSVSHECGAALSTIPFPCCVLPKFIDSDTFLENVKNELLDQEFHLKSNDLYKFHQTADLKECSKPHIDALKQLLYEDFRNWLINVTGIPLNQTVDMNSSRYDSTDVLLCHDDKLEGRRIAYILYLVPPWTEADGGCLDLFAVDELKRPDKVVKSLVPSWNTLVFFEVSPVSFHQVAEVLSEDKTRLSVNGWFHGPNIDRPEQYTEPALSLAPYISLDVDVLHDWLNPDYLDMETQLRVRETFESDSEIELPRFFKDEKYQELLTAIQSSELTWERRGPANIRNYESADESSVPEVVRQCLQLFRSDAMFVTLSNLTGLSLHELCPNSDDDSDGGSGRDEEKEKAVKDKTESRPRCFGELRHWQQGSYTMLTDTEAENADFALDAFFFCKCDGWKQEFGGFTSYIAKDEDEELMTVNPEENSLALVYCDKQTLRFIKHVNHKITTKEDGQDFYDIAFMYLE</sequence>
<dbReference type="PANTHER" id="PTHR12117">
    <property type="entry name" value="HISTONE ACETYLTRANSFERASE COMPLEX"/>
    <property type="match status" value="1"/>
</dbReference>
<evidence type="ECO:0000256" key="6">
    <source>
        <dbReference type="ARBA" id="ARBA00023002"/>
    </source>
</evidence>
<evidence type="ECO:0000256" key="4">
    <source>
        <dbReference type="ARBA" id="ARBA00022896"/>
    </source>
</evidence>
<keyword evidence="4" id="KW-0847">Vitamin C</keyword>
<protein>
    <recommendedName>
        <fullName evidence="8">uS12 prolyl 3-hydroxylase</fullName>
    </recommendedName>
</protein>
<dbReference type="Pfam" id="PF13661">
    <property type="entry name" value="2OG-FeII_Oxy_4"/>
    <property type="match status" value="1"/>
</dbReference>
<dbReference type="InterPro" id="IPR051842">
    <property type="entry name" value="uS12_prolyl_hydroxylase"/>
</dbReference>
<feature type="domain" description="Fe2OG dioxygenase" evidence="11">
    <location>
        <begin position="155"/>
        <end position="260"/>
    </location>
</feature>
<evidence type="ECO:0000256" key="3">
    <source>
        <dbReference type="ARBA" id="ARBA00022723"/>
    </source>
</evidence>
<keyword evidence="5" id="KW-0223">Dioxygenase</keyword>
<dbReference type="InterPro" id="IPR039558">
    <property type="entry name" value="TPA1/OFD1_N"/>
</dbReference>
<evidence type="ECO:0000259" key="11">
    <source>
        <dbReference type="PROSITE" id="PS51471"/>
    </source>
</evidence>
<dbReference type="Pfam" id="PF10637">
    <property type="entry name" value="Ofd1_CTDD"/>
    <property type="match status" value="1"/>
</dbReference>
<dbReference type="Gene3D" id="2.60.120.620">
    <property type="entry name" value="q2cbj1_9rhob like domain"/>
    <property type="match status" value="2"/>
</dbReference>
<feature type="compositionally biased region" description="Basic and acidic residues" evidence="10">
    <location>
        <begin position="401"/>
        <end position="418"/>
    </location>
</feature>
<dbReference type="RefSeq" id="XP_014670394.1">
    <property type="nucleotide sequence ID" value="XM_014814908.1"/>
</dbReference>
<evidence type="ECO:0000256" key="10">
    <source>
        <dbReference type="SAM" id="MobiDB-lite"/>
    </source>
</evidence>
<keyword evidence="12" id="KW-1185">Reference proteome</keyword>
<dbReference type="SMART" id="SM00702">
    <property type="entry name" value="P4Hc"/>
    <property type="match status" value="1"/>
</dbReference>
<evidence type="ECO:0000256" key="9">
    <source>
        <dbReference type="ARBA" id="ARBA00047444"/>
    </source>
</evidence>
<dbReference type="PROSITE" id="PS51471">
    <property type="entry name" value="FE2OG_OXY"/>
    <property type="match status" value="1"/>
</dbReference>
<dbReference type="GeneID" id="106811324"/>
<evidence type="ECO:0000256" key="7">
    <source>
        <dbReference type="ARBA" id="ARBA00023004"/>
    </source>
</evidence>
<feature type="region of interest" description="Disordered" evidence="10">
    <location>
        <begin position="389"/>
        <end position="418"/>
    </location>
</feature>
<keyword evidence="7" id="KW-0408">Iron</keyword>
<dbReference type="Proteomes" id="UP000695022">
    <property type="component" value="Unplaced"/>
</dbReference>
<comment type="cofactor">
    <cofactor evidence="1">
        <name>L-ascorbate</name>
        <dbReference type="ChEBI" id="CHEBI:38290"/>
    </cofactor>
</comment>
<comment type="catalytic activity">
    <reaction evidence="9">
        <text>[ribosomal protein uS12]-L-proline + 2-oxoglutarate + O2 = [ribosomal protein uS12]-(3S)-3-hydroxy-L-proline + succinate + CO2</text>
        <dbReference type="Rhea" id="RHEA:54156"/>
        <dbReference type="Rhea" id="RHEA-COMP:13816"/>
        <dbReference type="Rhea" id="RHEA-COMP:13818"/>
        <dbReference type="ChEBI" id="CHEBI:15379"/>
        <dbReference type="ChEBI" id="CHEBI:16526"/>
        <dbReference type="ChEBI" id="CHEBI:16810"/>
        <dbReference type="ChEBI" id="CHEBI:30031"/>
        <dbReference type="ChEBI" id="CHEBI:50342"/>
        <dbReference type="ChEBI" id="CHEBI:85428"/>
    </reaction>
</comment>
<evidence type="ECO:0000256" key="1">
    <source>
        <dbReference type="ARBA" id="ARBA00001961"/>
    </source>
</evidence>
<accession>A0ABM1EDX3</accession>
<evidence type="ECO:0000256" key="2">
    <source>
        <dbReference type="ARBA" id="ARBA00007443"/>
    </source>
</evidence>
<keyword evidence="6" id="KW-0560">Oxidoreductase</keyword>
<name>A0ABM1EDX3_PRICU</name>
<dbReference type="InterPro" id="IPR005123">
    <property type="entry name" value="Oxoglu/Fe-dep_dioxygenase_dom"/>
</dbReference>
<reference evidence="13" key="1">
    <citation type="submission" date="2025-08" db="UniProtKB">
        <authorList>
            <consortium name="RefSeq"/>
        </authorList>
    </citation>
    <scope>IDENTIFICATION</scope>
</reference>
<dbReference type="InterPro" id="IPR019601">
    <property type="entry name" value="Oxoglutarate/Fe-dep_Oase_C"/>
</dbReference>
<dbReference type="PANTHER" id="PTHR12117:SF0">
    <property type="entry name" value="PROLYL 3-HYDROXYLASE OGFOD1"/>
    <property type="match status" value="1"/>
</dbReference>
<gene>
    <name evidence="13" type="primary">LOC106811324</name>
</gene>
<keyword evidence="3" id="KW-0479">Metal-binding</keyword>
<evidence type="ECO:0000256" key="5">
    <source>
        <dbReference type="ARBA" id="ARBA00022964"/>
    </source>
</evidence>